<sequence>MERRQNQGSDKPETVSQPQNENRINKASSNSIFTTITLFNIPHRTQVPSFPTLDEPSTKGIITLWSETPTTHSVVRAWYTHIQTVFLSEIDGEIHTPNDESAETTMAREIQETSTDSETSIADETTTASETTTTSSINSETLLSSKLPSTSSEVLVPSSTWSTSYTTSSTEMWSTSTLITDSSNPPTSDSHGISTAEGVGISVGATCGFLLILGSVLLVVFRSRLSDEPLRSSDNQNNISIKLDNGPFDHTIAEPQAAMPNEWKAS</sequence>
<feature type="transmembrane region" description="Helical" evidence="2">
    <location>
        <begin position="199"/>
        <end position="221"/>
    </location>
</feature>
<organism evidence="3 4">
    <name type="scientific">Fusarium torulosum</name>
    <dbReference type="NCBI Taxonomy" id="33205"/>
    <lineage>
        <taxon>Eukaryota</taxon>
        <taxon>Fungi</taxon>
        <taxon>Dikarya</taxon>
        <taxon>Ascomycota</taxon>
        <taxon>Pezizomycotina</taxon>
        <taxon>Sordariomycetes</taxon>
        <taxon>Hypocreomycetidae</taxon>
        <taxon>Hypocreales</taxon>
        <taxon>Nectriaceae</taxon>
        <taxon>Fusarium</taxon>
    </lineage>
</organism>
<dbReference type="AlphaFoldDB" id="A0AAE8M0D0"/>
<gene>
    <name evidence="3" type="ORF">FTOL_01406</name>
</gene>
<evidence type="ECO:0000256" key="2">
    <source>
        <dbReference type="SAM" id="Phobius"/>
    </source>
</evidence>
<protein>
    <recommendedName>
        <fullName evidence="5">Mid2 domain-containing protein</fullName>
    </recommendedName>
</protein>
<dbReference type="Proteomes" id="UP001187734">
    <property type="component" value="Unassembled WGS sequence"/>
</dbReference>
<feature type="region of interest" description="Disordered" evidence="1">
    <location>
        <begin position="1"/>
        <end position="28"/>
    </location>
</feature>
<keyword evidence="4" id="KW-1185">Reference proteome</keyword>
<feature type="region of interest" description="Disordered" evidence="1">
    <location>
        <begin position="229"/>
        <end position="266"/>
    </location>
</feature>
<accession>A0AAE8M0D0</accession>
<proteinExistence type="predicted"/>
<feature type="compositionally biased region" description="Low complexity" evidence="1">
    <location>
        <begin position="112"/>
        <end position="139"/>
    </location>
</feature>
<evidence type="ECO:0000313" key="3">
    <source>
        <dbReference type="EMBL" id="SPJ71678.1"/>
    </source>
</evidence>
<evidence type="ECO:0008006" key="5">
    <source>
        <dbReference type="Google" id="ProtNLM"/>
    </source>
</evidence>
<feature type="region of interest" description="Disordered" evidence="1">
    <location>
        <begin position="95"/>
        <end position="139"/>
    </location>
</feature>
<keyword evidence="2" id="KW-0812">Transmembrane</keyword>
<evidence type="ECO:0000313" key="4">
    <source>
        <dbReference type="Proteomes" id="UP001187734"/>
    </source>
</evidence>
<keyword evidence="2" id="KW-0472">Membrane</keyword>
<name>A0AAE8M0D0_9HYPO</name>
<dbReference type="EMBL" id="ONZP01000045">
    <property type="protein sequence ID" value="SPJ71678.1"/>
    <property type="molecule type" value="Genomic_DNA"/>
</dbReference>
<keyword evidence="2" id="KW-1133">Transmembrane helix</keyword>
<reference evidence="3" key="1">
    <citation type="submission" date="2018-03" db="EMBL/GenBank/DDBJ databases">
        <authorList>
            <person name="Guldener U."/>
        </authorList>
    </citation>
    <scope>NUCLEOTIDE SEQUENCE</scope>
</reference>
<evidence type="ECO:0000256" key="1">
    <source>
        <dbReference type="SAM" id="MobiDB-lite"/>
    </source>
</evidence>
<feature type="compositionally biased region" description="Basic and acidic residues" evidence="1">
    <location>
        <begin position="1"/>
        <end position="13"/>
    </location>
</feature>
<comment type="caution">
    <text evidence="3">The sequence shown here is derived from an EMBL/GenBank/DDBJ whole genome shotgun (WGS) entry which is preliminary data.</text>
</comment>
<feature type="compositionally biased region" description="Polar residues" evidence="1">
    <location>
        <begin position="14"/>
        <end position="28"/>
    </location>
</feature>